<organism evidence="7">
    <name type="scientific">freshwater metagenome</name>
    <dbReference type="NCBI Taxonomy" id="449393"/>
    <lineage>
        <taxon>unclassified sequences</taxon>
        <taxon>metagenomes</taxon>
        <taxon>ecological metagenomes</taxon>
    </lineage>
</organism>
<reference evidence="7" key="1">
    <citation type="submission" date="2014-05" db="EMBL/GenBank/DDBJ databases">
        <title>Key roles for freshwater Actinobacteria revealed by deep metagenomic sequencing.</title>
        <authorList>
            <person name="Ghai R."/>
            <person name="Mizuno C.M."/>
            <person name="Picazo A."/>
            <person name="Camacho A."/>
            <person name="Rodriguez-Valera F."/>
        </authorList>
    </citation>
    <scope>NUCLEOTIDE SEQUENCE</scope>
</reference>
<comment type="subcellular location">
    <subcellularLocation>
        <location evidence="1">Membrane</location>
        <topology evidence="1">Multi-pass membrane protein</topology>
    </subcellularLocation>
</comment>
<dbReference type="InterPro" id="IPR037185">
    <property type="entry name" value="EmrE-like"/>
</dbReference>
<dbReference type="InterPro" id="IPR050638">
    <property type="entry name" value="AA-Vitamin_Transporters"/>
</dbReference>
<accession>A0A094Q8X5</accession>
<sequence>MSRKSALIFALVGIVWGVPYLFIKVAVDETNGYPPVIVVFGRVFIGALILIPLALRDKSIFAALKGIKYVAFYALLEMVIPWLLIGTAEQKISSGLAGLLIASVPIWSTLITYFQGDKDALRFNRLMGIGIGFVGVVLIVGIESITGSSDSLSIFMVLVAAFAYAYAIIMIREKLPDVSGIAINAVAMGITAIFYLPLAIAFWPDRAIATEATLSVIALGVFSTGIAFAIFFTLIEEIGPTRASVVTYWNTAIAVILGVIILNEELTIGIRVGLPLVMIGSYLVNRREKV</sequence>
<evidence type="ECO:0000259" key="6">
    <source>
        <dbReference type="Pfam" id="PF00892"/>
    </source>
</evidence>
<feature type="domain" description="EamA" evidence="6">
    <location>
        <begin position="153"/>
        <end position="285"/>
    </location>
</feature>
<feature type="transmembrane region" description="Helical" evidence="5">
    <location>
        <begin position="67"/>
        <end position="86"/>
    </location>
</feature>
<name>A0A094Q8X5_9ZZZZ</name>
<dbReference type="AlphaFoldDB" id="A0A094Q8X5"/>
<gene>
    <name evidence="7" type="ORF">GM50_4095</name>
</gene>
<comment type="caution">
    <text evidence="7">The sequence shown here is derived from an EMBL/GenBank/DDBJ whole genome shotgun (WGS) entry which is preliminary data.</text>
</comment>
<evidence type="ECO:0000256" key="5">
    <source>
        <dbReference type="SAM" id="Phobius"/>
    </source>
</evidence>
<evidence type="ECO:0000256" key="1">
    <source>
        <dbReference type="ARBA" id="ARBA00004141"/>
    </source>
</evidence>
<feature type="transmembrane region" description="Helical" evidence="5">
    <location>
        <begin position="215"/>
        <end position="234"/>
    </location>
</feature>
<feature type="transmembrane region" description="Helical" evidence="5">
    <location>
        <begin position="33"/>
        <end position="55"/>
    </location>
</feature>
<feature type="transmembrane region" description="Helical" evidence="5">
    <location>
        <begin position="151"/>
        <end position="169"/>
    </location>
</feature>
<dbReference type="GO" id="GO:0016020">
    <property type="term" value="C:membrane"/>
    <property type="evidence" value="ECO:0007669"/>
    <property type="project" value="UniProtKB-SubCell"/>
</dbReference>
<dbReference type="Pfam" id="PF00892">
    <property type="entry name" value="EamA"/>
    <property type="match status" value="2"/>
</dbReference>
<evidence type="ECO:0000256" key="2">
    <source>
        <dbReference type="ARBA" id="ARBA00022692"/>
    </source>
</evidence>
<feature type="transmembrane region" description="Helical" evidence="5">
    <location>
        <begin position="126"/>
        <end position="145"/>
    </location>
</feature>
<keyword evidence="2 5" id="KW-0812">Transmembrane</keyword>
<dbReference type="PANTHER" id="PTHR32322">
    <property type="entry name" value="INNER MEMBRANE TRANSPORTER"/>
    <property type="match status" value="1"/>
</dbReference>
<protein>
    <recommendedName>
        <fullName evidence="6">EamA domain-containing protein</fullName>
    </recommendedName>
</protein>
<feature type="transmembrane region" description="Helical" evidence="5">
    <location>
        <begin position="268"/>
        <end position="285"/>
    </location>
</feature>
<feature type="domain" description="EamA" evidence="6">
    <location>
        <begin position="6"/>
        <end position="140"/>
    </location>
</feature>
<evidence type="ECO:0000313" key="7">
    <source>
        <dbReference type="EMBL" id="KGA19837.1"/>
    </source>
</evidence>
<feature type="transmembrane region" description="Helical" evidence="5">
    <location>
        <begin position="181"/>
        <end position="203"/>
    </location>
</feature>
<dbReference type="SUPFAM" id="SSF103481">
    <property type="entry name" value="Multidrug resistance efflux transporter EmrE"/>
    <property type="match status" value="2"/>
</dbReference>
<evidence type="ECO:0000256" key="4">
    <source>
        <dbReference type="ARBA" id="ARBA00023136"/>
    </source>
</evidence>
<dbReference type="PANTHER" id="PTHR32322:SF2">
    <property type="entry name" value="EAMA DOMAIN-CONTAINING PROTEIN"/>
    <property type="match status" value="1"/>
</dbReference>
<feature type="transmembrane region" description="Helical" evidence="5">
    <location>
        <begin position="92"/>
        <end position="114"/>
    </location>
</feature>
<keyword evidence="3 5" id="KW-1133">Transmembrane helix</keyword>
<feature type="transmembrane region" description="Helical" evidence="5">
    <location>
        <begin position="7"/>
        <end position="27"/>
    </location>
</feature>
<proteinExistence type="predicted"/>
<keyword evidence="4 5" id="KW-0472">Membrane</keyword>
<evidence type="ECO:0000256" key="3">
    <source>
        <dbReference type="ARBA" id="ARBA00022989"/>
    </source>
</evidence>
<feature type="transmembrane region" description="Helical" evidence="5">
    <location>
        <begin position="246"/>
        <end position="262"/>
    </location>
</feature>
<dbReference type="EMBL" id="JNSK01000008">
    <property type="protein sequence ID" value="KGA19837.1"/>
    <property type="molecule type" value="Genomic_DNA"/>
</dbReference>
<dbReference type="InterPro" id="IPR000620">
    <property type="entry name" value="EamA_dom"/>
</dbReference>